<evidence type="ECO:0000313" key="2">
    <source>
        <dbReference type="EMBL" id="MBC9205284.1"/>
    </source>
</evidence>
<keyword evidence="3" id="KW-1185">Reference proteome</keyword>
<dbReference type="SUPFAM" id="SSF63829">
    <property type="entry name" value="Calcium-dependent phosphotriesterase"/>
    <property type="match status" value="1"/>
</dbReference>
<comment type="caution">
    <text evidence="2">The sequence shown here is derived from an EMBL/GenBank/DDBJ whole genome shotgun (WGS) entry which is preliminary data.</text>
</comment>
<proteinExistence type="predicted"/>
<accession>A0ABR7RG19</accession>
<evidence type="ECO:0000259" key="1">
    <source>
        <dbReference type="Pfam" id="PF08450"/>
    </source>
</evidence>
<sequence>MGLFPLPVITDTTVLTEMPPALRRTVVSEWSRANKRGQAVESFIEGPCYDARGRLHVTDIPHGRIFRIDAGEWHCIAEYDGEPNGLALAPDGRLYIADYKNGILALDGESGRIEPILTRCNSERFKGVNDLTFATNGDLFFTDQGQTGLHDPTGRVFRLTRDGRLDCLIGNGPSPNGLALSPEEDILYVAMTRDNAVWRVPLLPQGGTAKVHRFAFFHGATGPDGMAVDARGNLLIAHAGLGHVLVLGGQGQLIAALRSCRGSFTTNVAFRPEGGVVITDSTTGTILQAAWDHPAAQTSERAA</sequence>
<dbReference type="Gene3D" id="2.120.10.30">
    <property type="entry name" value="TolB, C-terminal domain"/>
    <property type="match status" value="1"/>
</dbReference>
<dbReference type="InterPro" id="IPR011042">
    <property type="entry name" value="6-blade_b-propeller_TolB-like"/>
</dbReference>
<name>A0ABR7RG19_9PROT</name>
<dbReference type="InterPro" id="IPR013658">
    <property type="entry name" value="SGL"/>
</dbReference>
<organism evidence="2 3">
    <name type="scientific">Teichococcus aerophilus</name>
    <dbReference type="NCBI Taxonomy" id="1224513"/>
    <lineage>
        <taxon>Bacteria</taxon>
        <taxon>Pseudomonadati</taxon>
        <taxon>Pseudomonadota</taxon>
        <taxon>Alphaproteobacteria</taxon>
        <taxon>Acetobacterales</taxon>
        <taxon>Roseomonadaceae</taxon>
        <taxon>Roseomonas</taxon>
    </lineage>
</organism>
<dbReference type="PANTHER" id="PTHR47572:SF5">
    <property type="entry name" value="BLR2277 PROTEIN"/>
    <property type="match status" value="1"/>
</dbReference>
<protein>
    <submittedName>
        <fullName evidence="2">SMP-30/gluconolactonase/LRE family protein</fullName>
    </submittedName>
</protein>
<evidence type="ECO:0000313" key="3">
    <source>
        <dbReference type="Proteomes" id="UP000626026"/>
    </source>
</evidence>
<feature type="domain" description="SMP-30/Gluconolactonase/LRE-like region" evidence="1">
    <location>
        <begin position="45"/>
        <end position="270"/>
    </location>
</feature>
<dbReference type="PANTHER" id="PTHR47572">
    <property type="entry name" value="LIPOPROTEIN-RELATED"/>
    <property type="match status" value="1"/>
</dbReference>
<dbReference type="InterPro" id="IPR051262">
    <property type="entry name" value="SMP-30/CGR1_Lactonase"/>
</dbReference>
<dbReference type="Pfam" id="PF08450">
    <property type="entry name" value="SGL"/>
    <property type="match status" value="1"/>
</dbReference>
<dbReference type="Proteomes" id="UP000626026">
    <property type="component" value="Unassembled WGS sequence"/>
</dbReference>
<gene>
    <name evidence="2" type="ORF">IBL26_00435</name>
</gene>
<dbReference type="EMBL" id="JACTVA010000001">
    <property type="protein sequence ID" value="MBC9205284.1"/>
    <property type="molecule type" value="Genomic_DNA"/>
</dbReference>
<dbReference type="RefSeq" id="WP_187782463.1">
    <property type="nucleotide sequence ID" value="NZ_JACTVA010000001.1"/>
</dbReference>
<reference evidence="2 3" key="1">
    <citation type="journal article" date="2013" name="Int. J. Syst. Evol. Microbiol.">
        <title>Roseomonas aerophila sp. nov., isolated from air.</title>
        <authorList>
            <person name="Kim S.J."/>
            <person name="Weon H.Y."/>
            <person name="Ahn J.H."/>
            <person name="Hong S.B."/>
            <person name="Seok S.J."/>
            <person name="Whang K.S."/>
            <person name="Kwon S.W."/>
        </authorList>
    </citation>
    <scope>NUCLEOTIDE SEQUENCE [LARGE SCALE GENOMIC DNA]</scope>
    <source>
        <strain evidence="2 3">NBRC 108923</strain>
    </source>
</reference>